<name>X1I4Z5_9ZZZZ</name>
<accession>X1I4Z5</accession>
<gene>
    <name evidence="1" type="ORF">S03H2_44596</name>
</gene>
<organism evidence="1">
    <name type="scientific">marine sediment metagenome</name>
    <dbReference type="NCBI Taxonomy" id="412755"/>
    <lineage>
        <taxon>unclassified sequences</taxon>
        <taxon>metagenomes</taxon>
        <taxon>ecological metagenomes</taxon>
    </lineage>
</organism>
<comment type="caution">
    <text evidence="1">The sequence shown here is derived from an EMBL/GenBank/DDBJ whole genome shotgun (WGS) entry which is preliminary data.</text>
</comment>
<dbReference type="EMBL" id="BARU01027895">
    <property type="protein sequence ID" value="GAH64380.1"/>
    <property type="molecule type" value="Genomic_DNA"/>
</dbReference>
<sequence>MAEKSKSSTITFPREVADLIEELIEARGLWPSVSAFVHEACLEKIEKEQKRIKELKEDES</sequence>
<protein>
    <submittedName>
        <fullName evidence="1">Uncharacterized protein</fullName>
    </submittedName>
</protein>
<evidence type="ECO:0000313" key="1">
    <source>
        <dbReference type="EMBL" id="GAH64380.1"/>
    </source>
</evidence>
<dbReference type="AlphaFoldDB" id="X1I4Z5"/>
<proteinExistence type="predicted"/>
<reference evidence="1" key="1">
    <citation type="journal article" date="2014" name="Front. Microbiol.">
        <title>High frequency of phylogenetically diverse reductive dehalogenase-homologous genes in deep subseafloor sedimentary metagenomes.</title>
        <authorList>
            <person name="Kawai M."/>
            <person name="Futagami T."/>
            <person name="Toyoda A."/>
            <person name="Takaki Y."/>
            <person name="Nishi S."/>
            <person name="Hori S."/>
            <person name="Arai W."/>
            <person name="Tsubouchi T."/>
            <person name="Morono Y."/>
            <person name="Uchiyama I."/>
            <person name="Ito T."/>
            <person name="Fujiyama A."/>
            <person name="Inagaki F."/>
            <person name="Takami H."/>
        </authorList>
    </citation>
    <scope>NUCLEOTIDE SEQUENCE</scope>
    <source>
        <strain evidence="1">Expedition CK06-06</strain>
    </source>
</reference>